<dbReference type="SUPFAM" id="SSF52096">
    <property type="entry name" value="ClpP/crotonase"/>
    <property type="match status" value="1"/>
</dbReference>
<dbReference type="InterPro" id="IPR001753">
    <property type="entry name" value="Enoyl-CoA_hydra/iso"/>
</dbReference>
<accession>A0A1M7THE8</accession>
<keyword evidence="4" id="KW-0443">Lipid metabolism</keyword>
<keyword evidence="8" id="KW-1185">Reference proteome</keyword>
<dbReference type="InterPro" id="IPR018376">
    <property type="entry name" value="Enoyl-CoA_hyd/isom_CS"/>
</dbReference>
<comment type="pathway">
    <text evidence="1">Lipid metabolism; fatty acid beta-oxidation.</text>
</comment>
<evidence type="ECO:0000256" key="2">
    <source>
        <dbReference type="ARBA" id="ARBA00005254"/>
    </source>
</evidence>
<comment type="similarity">
    <text evidence="2 6">Belongs to the enoyl-CoA hydratase/isomerase family.</text>
</comment>
<dbReference type="UniPathway" id="UPA00659"/>
<dbReference type="PANTHER" id="PTHR43149:SF1">
    <property type="entry name" value="DELTA(3,5)-DELTA(2,4)-DIENOYL-COA ISOMERASE, MITOCHONDRIAL"/>
    <property type="match status" value="1"/>
</dbReference>
<keyword evidence="5" id="KW-0413">Isomerase</keyword>
<dbReference type="Gene3D" id="3.90.226.10">
    <property type="entry name" value="2-enoyl-CoA Hydratase, Chain A, domain 1"/>
    <property type="match status" value="1"/>
</dbReference>
<dbReference type="Gene3D" id="1.10.12.10">
    <property type="entry name" value="Lyase 2-enoyl-coa Hydratase, Chain A, domain 2"/>
    <property type="match status" value="1"/>
</dbReference>
<dbReference type="GO" id="GO:0006635">
    <property type="term" value="P:fatty acid beta-oxidation"/>
    <property type="evidence" value="ECO:0007669"/>
    <property type="project" value="UniProtKB-UniPathway"/>
</dbReference>
<reference evidence="7 8" key="1">
    <citation type="submission" date="2016-12" db="EMBL/GenBank/DDBJ databases">
        <authorList>
            <person name="Song W.-J."/>
            <person name="Kurnit D.M."/>
        </authorList>
    </citation>
    <scope>NUCLEOTIDE SEQUENCE [LARGE SCALE GENOMIC DNA]</scope>
    <source>
        <strain evidence="7 8">CGMCC 1.10808</strain>
    </source>
</reference>
<dbReference type="GO" id="GO:0016853">
    <property type="term" value="F:isomerase activity"/>
    <property type="evidence" value="ECO:0007669"/>
    <property type="project" value="UniProtKB-KW"/>
</dbReference>
<evidence type="ECO:0000256" key="4">
    <source>
        <dbReference type="ARBA" id="ARBA00023098"/>
    </source>
</evidence>
<dbReference type="InterPro" id="IPR045002">
    <property type="entry name" value="Ech1-like"/>
</dbReference>
<dbReference type="PROSITE" id="PS00166">
    <property type="entry name" value="ENOYL_COA_HYDRATASE"/>
    <property type="match status" value="1"/>
</dbReference>
<dbReference type="EMBL" id="FRDL01000006">
    <property type="protein sequence ID" value="SHN70063.1"/>
    <property type="molecule type" value="Genomic_DNA"/>
</dbReference>
<evidence type="ECO:0000313" key="8">
    <source>
        <dbReference type="Proteomes" id="UP000184066"/>
    </source>
</evidence>
<dbReference type="RefSeq" id="WP_072747572.1">
    <property type="nucleotide sequence ID" value="NZ_FOHL01000006.1"/>
</dbReference>
<dbReference type="AlphaFoldDB" id="A0A1M7THE8"/>
<dbReference type="InterPro" id="IPR029045">
    <property type="entry name" value="ClpP/crotonase-like_dom_sf"/>
</dbReference>
<evidence type="ECO:0000256" key="5">
    <source>
        <dbReference type="ARBA" id="ARBA00023235"/>
    </source>
</evidence>
<organism evidence="7 8">
    <name type="scientific">Oceanicella actignis</name>
    <dbReference type="NCBI Taxonomy" id="1189325"/>
    <lineage>
        <taxon>Bacteria</taxon>
        <taxon>Pseudomonadati</taxon>
        <taxon>Pseudomonadota</taxon>
        <taxon>Alphaproteobacteria</taxon>
        <taxon>Rhodobacterales</taxon>
        <taxon>Paracoccaceae</taxon>
        <taxon>Oceanicella</taxon>
    </lineage>
</organism>
<dbReference type="STRING" id="1189325.SAMN04488119_10650"/>
<dbReference type="Pfam" id="PF00378">
    <property type="entry name" value="ECH_1"/>
    <property type="match status" value="1"/>
</dbReference>
<gene>
    <name evidence="7" type="ORF">SAMN05216200_106153</name>
</gene>
<dbReference type="OrthoDB" id="5730382at2"/>
<evidence type="ECO:0000256" key="6">
    <source>
        <dbReference type="RuleBase" id="RU003707"/>
    </source>
</evidence>
<dbReference type="InterPro" id="IPR014748">
    <property type="entry name" value="Enoyl-CoA_hydra_C"/>
</dbReference>
<dbReference type="NCBIfam" id="NF005699">
    <property type="entry name" value="PRK07509.1"/>
    <property type="match status" value="1"/>
</dbReference>
<proteinExistence type="inferred from homology"/>
<dbReference type="CDD" id="cd06558">
    <property type="entry name" value="crotonase-like"/>
    <property type="match status" value="1"/>
</dbReference>
<evidence type="ECO:0000256" key="3">
    <source>
        <dbReference type="ARBA" id="ARBA00022832"/>
    </source>
</evidence>
<name>A0A1M7THE8_9RHOB</name>
<evidence type="ECO:0000313" key="7">
    <source>
        <dbReference type="EMBL" id="SHN70063.1"/>
    </source>
</evidence>
<keyword evidence="3" id="KW-0276">Fatty acid metabolism</keyword>
<protein>
    <submittedName>
        <fullName evidence="7">Enoyl-CoA hydratase/carnithine racemase</fullName>
    </submittedName>
</protein>
<evidence type="ECO:0000256" key="1">
    <source>
        <dbReference type="ARBA" id="ARBA00005005"/>
    </source>
</evidence>
<dbReference type="Proteomes" id="UP000184066">
    <property type="component" value="Unassembled WGS sequence"/>
</dbReference>
<sequence>MTDEATPVLLEKDGHVAEIILNRPERMNAITPELITGMEAALERACADAQVRAVVLRGEGRAFCAGLDKSNFARMAQPGAGLGDLTVRDRGDANLFQHAAMMWRRAPIPVIAAMHGVALGGGLQIALGADMRVAAPDLRVSVMEMKWGIVPDMGGMALMRRLARGDVIRRLTYTAEMIDAAKALEFGLVTEIADDPLARARQLAATVAAQSPAAIRAAKRLLNLVEEDREAEILMAESRIQMEIIGGPEQLECVRAGLEGRPPRFD</sequence>
<dbReference type="PANTHER" id="PTHR43149">
    <property type="entry name" value="ENOYL-COA HYDRATASE"/>
    <property type="match status" value="1"/>
</dbReference>